<dbReference type="AlphaFoldDB" id="A0A7M3SXF9"/>
<name>A0A7M3SXF9_9FLAO</name>
<reference evidence="1 2" key="1">
    <citation type="submission" date="2019-07" db="EMBL/GenBank/DDBJ databases">
        <title>Gramella aestuarii sp. nov., isolated from a tidal flat, and emended description of Gramella echinicola.</title>
        <authorList>
            <person name="Liu L."/>
        </authorList>
    </citation>
    <scope>NUCLEOTIDE SEQUENCE [LARGE SCALE GENOMIC DNA]</scope>
    <source>
        <strain evidence="1 2">BS12</strain>
    </source>
</reference>
<dbReference type="EMBL" id="VJVW01000001">
    <property type="protein sequence ID" value="MUP41290.1"/>
    <property type="molecule type" value="Genomic_DNA"/>
</dbReference>
<evidence type="ECO:0000313" key="1">
    <source>
        <dbReference type="EMBL" id="MUP41290.1"/>
    </source>
</evidence>
<dbReference type="Proteomes" id="UP000460416">
    <property type="component" value="Unassembled WGS sequence"/>
</dbReference>
<dbReference type="PROSITE" id="PS51257">
    <property type="entry name" value="PROKAR_LIPOPROTEIN"/>
    <property type="match status" value="1"/>
</dbReference>
<accession>A0A7M3SXF9</accession>
<protein>
    <submittedName>
        <fullName evidence="1">Deoxyribose-phosphate aldolase</fullName>
    </submittedName>
</protein>
<dbReference type="InterPro" id="IPR045444">
    <property type="entry name" value="DUF6503"/>
</dbReference>
<sequence>MKNLFYFIFILLFASCAEENEKLTANQIIDKAIENAGGERYKNAEIDFSFRNREYKSTRNGGKYRLERKMKDSLGNNIHDILDNDGLERFVNDSVVQVQDSLVVPIGNSVNSVHYFVHLPFGLNAQAAQKELLGKDSIAGREYYEVKVTFAENGGGTDHEDEYLYWIDTKNYEVDYLAYNFEENGGGVRFRKAFNHRLIEGIRFVDYENYKYQDISVPLRSLDSLYEQRELDLLSLIETKDVRVKLGSDSN</sequence>
<evidence type="ECO:0000313" key="2">
    <source>
        <dbReference type="Proteomes" id="UP000460416"/>
    </source>
</evidence>
<dbReference type="Pfam" id="PF20113">
    <property type="entry name" value="DUF6503"/>
    <property type="match status" value="1"/>
</dbReference>
<keyword evidence="2" id="KW-1185">Reference proteome</keyword>
<dbReference type="RefSeq" id="WP_156273420.1">
    <property type="nucleotide sequence ID" value="NZ_BAABGI010000002.1"/>
</dbReference>
<proteinExistence type="predicted"/>
<dbReference type="OrthoDB" id="982433at2"/>
<organism evidence="1 2">
    <name type="scientific">Christiangramia aestuarii</name>
    <dbReference type="NCBI Taxonomy" id="1028746"/>
    <lineage>
        <taxon>Bacteria</taxon>
        <taxon>Pseudomonadati</taxon>
        <taxon>Bacteroidota</taxon>
        <taxon>Flavobacteriia</taxon>
        <taxon>Flavobacteriales</taxon>
        <taxon>Flavobacteriaceae</taxon>
        <taxon>Christiangramia</taxon>
    </lineage>
</organism>
<comment type="caution">
    <text evidence="1">The sequence shown here is derived from an EMBL/GenBank/DDBJ whole genome shotgun (WGS) entry which is preliminary data.</text>
</comment>
<gene>
    <name evidence="1" type="ORF">FLP08_01750</name>
</gene>